<dbReference type="Pfam" id="PF12833">
    <property type="entry name" value="HTH_18"/>
    <property type="match status" value="1"/>
</dbReference>
<keyword evidence="12" id="KW-1185">Reference proteome</keyword>
<dbReference type="PANTHER" id="PTHR42713">
    <property type="entry name" value="HISTIDINE KINASE-RELATED"/>
    <property type="match status" value="1"/>
</dbReference>
<evidence type="ECO:0000256" key="2">
    <source>
        <dbReference type="ARBA" id="ARBA00022490"/>
    </source>
</evidence>
<dbReference type="Gene3D" id="1.10.10.60">
    <property type="entry name" value="Homeodomain-like"/>
    <property type="match status" value="2"/>
</dbReference>
<feature type="domain" description="HTH araC/xylS-type" evidence="9">
    <location>
        <begin position="304"/>
        <end position="403"/>
    </location>
</feature>
<dbReference type="InterPro" id="IPR001789">
    <property type="entry name" value="Sig_transdc_resp-reg_receiver"/>
</dbReference>
<dbReference type="GO" id="GO:0043565">
    <property type="term" value="F:sequence-specific DNA binding"/>
    <property type="evidence" value="ECO:0007669"/>
    <property type="project" value="InterPro"/>
</dbReference>
<dbReference type="PROSITE" id="PS01124">
    <property type="entry name" value="HTH_ARAC_FAMILY_2"/>
    <property type="match status" value="1"/>
</dbReference>
<dbReference type="InterPro" id="IPR011006">
    <property type="entry name" value="CheY-like_superfamily"/>
</dbReference>
<feature type="domain" description="Response regulatory" evidence="10">
    <location>
        <begin position="5"/>
        <end position="122"/>
    </location>
</feature>
<dbReference type="PROSITE" id="PS50110">
    <property type="entry name" value="RESPONSE_REGULATORY"/>
    <property type="match status" value="1"/>
</dbReference>
<organism evidence="11 12">
    <name type="scientific">Cohnella terricola</name>
    <dbReference type="NCBI Taxonomy" id="1289167"/>
    <lineage>
        <taxon>Bacteria</taxon>
        <taxon>Bacillati</taxon>
        <taxon>Bacillota</taxon>
        <taxon>Bacilli</taxon>
        <taxon>Bacillales</taxon>
        <taxon>Paenibacillaceae</taxon>
        <taxon>Cohnella</taxon>
    </lineage>
</organism>
<keyword evidence="4" id="KW-0902">Two-component regulatory system</keyword>
<reference evidence="11 12" key="1">
    <citation type="submission" date="2019-07" db="EMBL/GenBank/DDBJ databases">
        <authorList>
            <person name="Kim J."/>
        </authorList>
    </citation>
    <scope>NUCLEOTIDE SEQUENCE [LARGE SCALE GENOMIC DNA]</scope>
    <source>
        <strain evidence="11 12">G13</strain>
    </source>
</reference>
<evidence type="ECO:0000256" key="5">
    <source>
        <dbReference type="ARBA" id="ARBA00023015"/>
    </source>
</evidence>
<evidence type="ECO:0000256" key="6">
    <source>
        <dbReference type="ARBA" id="ARBA00023125"/>
    </source>
</evidence>
<feature type="modified residue" description="4-aspartylphosphate" evidence="8">
    <location>
        <position position="57"/>
    </location>
</feature>
<keyword evidence="7" id="KW-0804">Transcription</keyword>
<dbReference type="SMART" id="SM00342">
    <property type="entry name" value="HTH_ARAC"/>
    <property type="match status" value="1"/>
</dbReference>
<dbReference type="InterPro" id="IPR018062">
    <property type="entry name" value="HTH_AraC-typ_CS"/>
</dbReference>
<dbReference type="SUPFAM" id="SSF46689">
    <property type="entry name" value="Homeodomain-like"/>
    <property type="match status" value="1"/>
</dbReference>
<dbReference type="InterPro" id="IPR009057">
    <property type="entry name" value="Homeodomain-like_sf"/>
</dbReference>
<evidence type="ECO:0000256" key="7">
    <source>
        <dbReference type="ARBA" id="ARBA00023163"/>
    </source>
</evidence>
<comment type="subcellular location">
    <subcellularLocation>
        <location evidence="1">Cytoplasm</location>
    </subcellularLocation>
</comment>
<comment type="caution">
    <text evidence="11">The sequence shown here is derived from an EMBL/GenBank/DDBJ whole genome shotgun (WGS) entry which is preliminary data.</text>
</comment>
<dbReference type="Proteomes" id="UP000316330">
    <property type="component" value="Unassembled WGS sequence"/>
</dbReference>
<evidence type="ECO:0000259" key="9">
    <source>
        <dbReference type="PROSITE" id="PS01124"/>
    </source>
</evidence>
<dbReference type="PRINTS" id="PR00032">
    <property type="entry name" value="HTHARAC"/>
</dbReference>
<keyword evidence="6" id="KW-0238">DNA-binding</keyword>
<evidence type="ECO:0000259" key="10">
    <source>
        <dbReference type="PROSITE" id="PS50110"/>
    </source>
</evidence>
<dbReference type="SMART" id="SM00448">
    <property type="entry name" value="REC"/>
    <property type="match status" value="1"/>
</dbReference>
<evidence type="ECO:0000313" key="11">
    <source>
        <dbReference type="EMBL" id="TVY01151.1"/>
    </source>
</evidence>
<evidence type="ECO:0000256" key="4">
    <source>
        <dbReference type="ARBA" id="ARBA00023012"/>
    </source>
</evidence>
<dbReference type="Pfam" id="PF00072">
    <property type="entry name" value="Response_reg"/>
    <property type="match status" value="1"/>
</dbReference>
<evidence type="ECO:0000256" key="1">
    <source>
        <dbReference type="ARBA" id="ARBA00004496"/>
    </source>
</evidence>
<keyword evidence="3 8" id="KW-0597">Phosphoprotein</keyword>
<sequence length="406" mass="46400">MKMWKLVIADDEPKIRRGLSKALPWAELNIEVAGEAEDGAQALELAQRLRPDILFVDICMPNMDGLEFIAKLREHASHCVIIVISGHDEFRYAQQALQLNVFDYLLKPVERDKLEQVVVQAIDRLKGAREKEREEAWRSRQLRMNEDALRDVFLIKWVNGLHSEEEIHRNLAFFELGFDGPGWLIALKVAQRLDTGKERRVWDPNLLEFAVANIAGDVLRDMFDQVSCVFNDKKGRLVLFGKSAGSVHWADIGDKLQDKIEKLLEKPVMMELQPIPDGIAGLPGAYRELVKELDAKGRLSPIIALSKKYIDKHYDRSTLTLGDVADSIQVSPTYLSKQLKRELGLSFIDYLTEIRIRKAIHWMNDPHIKVYEIAEKVGYSSQHYFSSAFKKVTGASPIAYRKGIHE</sequence>
<accession>A0A559JMP4</accession>
<dbReference type="InterPro" id="IPR018060">
    <property type="entry name" value="HTH_AraC"/>
</dbReference>
<name>A0A559JMP4_9BACL</name>
<protein>
    <submittedName>
        <fullName evidence="11">Response regulator</fullName>
    </submittedName>
</protein>
<dbReference type="PROSITE" id="PS00041">
    <property type="entry name" value="HTH_ARAC_FAMILY_1"/>
    <property type="match status" value="1"/>
</dbReference>
<dbReference type="Gene3D" id="3.40.50.2300">
    <property type="match status" value="1"/>
</dbReference>
<dbReference type="GO" id="GO:0000160">
    <property type="term" value="P:phosphorelay signal transduction system"/>
    <property type="evidence" value="ECO:0007669"/>
    <property type="project" value="UniProtKB-KW"/>
</dbReference>
<evidence type="ECO:0000313" key="12">
    <source>
        <dbReference type="Proteomes" id="UP000316330"/>
    </source>
</evidence>
<dbReference type="CDD" id="cd17536">
    <property type="entry name" value="REC_YesN-like"/>
    <property type="match status" value="1"/>
</dbReference>
<dbReference type="InterPro" id="IPR051552">
    <property type="entry name" value="HptR"/>
</dbReference>
<proteinExistence type="predicted"/>
<keyword evidence="2" id="KW-0963">Cytoplasm</keyword>
<evidence type="ECO:0000256" key="8">
    <source>
        <dbReference type="PROSITE-ProRule" id="PRU00169"/>
    </source>
</evidence>
<dbReference type="PANTHER" id="PTHR42713:SF3">
    <property type="entry name" value="TRANSCRIPTIONAL REGULATORY PROTEIN HPTR"/>
    <property type="match status" value="1"/>
</dbReference>
<dbReference type="GO" id="GO:0003700">
    <property type="term" value="F:DNA-binding transcription factor activity"/>
    <property type="evidence" value="ECO:0007669"/>
    <property type="project" value="InterPro"/>
</dbReference>
<gene>
    <name evidence="11" type="ORF">FPZ45_08330</name>
</gene>
<keyword evidence="5" id="KW-0805">Transcription regulation</keyword>
<dbReference type="InterPro" id="IPR020449">
    <property type="entry name" value="Tscrpt_reg_AraC-type_HTH"/>
</dbReference>
<dbReference type="OrthoDB" id="342399at2"/>
<evidence type="ECO:0000256" key="3">
    <source>
        <dbReference type="ARBA" id="ARBA00022553"/>
    </source>
</evidence>
<dbReference type="SUPFAM" id="SSF52172">
    <property type="entry name" value="CheY-like"/>
    <property type="match status" value="1"/>
</dbReference>
<dbReference type="GO" id="GO:0005737">
    <property type="term" value="C:cytoplasm"/>
    <property type="evidence" value="ECO:0007669"/>
    <property type="project" value="UniProtKB-SubCell"/>
</dbReference>
<dbReference type="EMBL" id="VNJJ01000004">
    <property type="protein sequence ID" value="TVY01151.1"/>
    <property type="molecule type" value="Genomic_DNA"/>
</dbReference>
<dbReference type="AlphaFoldDB" id="A0A559JMP4"/>